<feature type="transmembrane region" description="Helical" evidence="1">
    <location>
        <begin position="120"/>
        <end position="137"/>
    </location>
</feature>
<feature type="transmembrane region" description="Helical" evidence="1">
    <location>
        <begin position="59"/>
        <end position="79"/>
    </location>
</feature>
<protein>
    <submittedName>
        <fullName evidence="2">Uncharacterized protein</fullName>
    </submittedName>
</protein>
<organism evidence="2 3">
    <name type="scientific">Vibrio coralliilyticus</name>
    <dbReference type="NCBI Taxonomy" id="190893"/>
    <lineage>
        <taxon>Bacteria</taxon>
        <taxon>Pseudomonadati</taxon>
        <taxon>Pseudomonadota</taxon>
        <taxon>Gammaproteobacteria</taxon>
        <taxon>Vibrionales</taxon>
        <taxon>Vibrionaceae</taxon>
        <taxon>Vibrio</taxon>
    </lineage>
</organism>
<feature type="transmembrane region" description="Helical" evidence="1">
    <location>
        <begin position="211"/>
        <end position="229"/>
    </location>
</feature>
<dbReference type="KEGG" id="vcy:IX92_15250"/>
<accession>A0AAN0SFG7</accession>
<feature type="transmembrane region" description="Helical" evidence="1">
    <location>
        <begin position="305"/>
        <end position="323"/>
    </location>
</feature>
<evidence type="ECO:0000313" key="2">
    <source>
        <dbReference type="EMBL" id="AIW20306.1"/>
    </source>
</evidence>
<feature type="transmembrane region" description="Helical" evidence="1">
    <location>
        <begin position="358"/>
        <end position="377"/>
    </location>
</feature>
<feature type="transmembrane region" description="Helical" evidence="1">
    <location>
        <begin position="330"/>
        <end position="352"/>
    </location>
</feature>
<name>A0AAN0SFG7_9VIBR</name>
<sequence>MNKNNELIEYISKLRPYIVFGLVLLMITLVLGNFMKVYQTDESFFMYKAWSVTYFDDTIISAYLPGLFPFVFSKFVGFFDGDMDVFIYSRAIVGMFFIASIVLIYIYVHRSFSNIKRSSAFLLSALAIIYVAAMRGFELRPESIANLFLIASFSYLILSSARFDKILFYVSLFLAMAAAFTSLRYTLPAAFIALASCIKLWHKDDFKYIDILYISISILIFVSFIHFYVHDYSVFIKALTSYESTREFKADLYSKVFSLGLGKYDYVFNAKGLYFSEYVRVITFLMFSALMSLSIARAGDLKEKLLLSTLFSGGMSIYLFTLMESIPMNYVVSLEVIYVFLSLVYVCGSLGFYDNKKYILLSLSPILLGGVYSFVFLERHSILDYMFIKTKSTVQIKSLSDEELLYHKRAPRGEYNLESLSMIYNEACARYSGYKVFTKEFGYHPICIRDEYSHQYWLELMTYEEVLKKINESSSDIKFIGDHFVFYR</sequence>
<feature type="transmembrane region" description="Helical" evidence="1">
    <location>
        <begin position="278"/>
        <end position="299"/>
    </location>
</feature>
<dbReference type="EMBL" id="CP009617">
    <property type="protein sequence ID" value="AIW20306.1"/>
    <property type="molecule type" value="Genomic_DNA"/>
</dbReference>
<keyword evidence="3" id="KW-1185">Reference proteome</keyword>
<keyword evidence="1" id="KW-1133">Transmembrane helix</keyword>
<evidence type="ECO:0000313" key="3">
    <source>
        <dbReference type="Proteomes" id="UP000030081"/>
    </source>
</evidence>
<feature type="transmembrane region" description="Helical" evidence="1">
    <location>
        <begin position="143"/>
        <end position="159"/>
    </location>
</feature>
<dbReference type="AlphaFoldDB" id="A0AAN0SFG7"/>
<gene>
    <name evidence="2" type="ORF">IX92_15250</name>
</gene>
<keyword evidence="1" id="KW-0812">Transmembrane</keyword>
<reference evidence="2 3" key="1">
    <citation type="submission" date="2014-10" db="EMBL/GenBank/DDBJ databases">
        <title>The Complete Genome Sequence for the Shellfish Pathogen Vibrio coralliilyticus RE98 Isolated from a Shellfish Hatchery.</title>
        <authorList>
            <person name="Richards G.P."/>
            <person name="Bono J.L."/>
            <person name="Watson M.A."/>
            <person name="Needleman D.S."/>
        </authorList>
    </citation>
    <scope>NUCLEOTIDE SEQUENCE [LARGE SCALE GENOMIC DNA]</scope>
    <source>
        <strain evidence="2 3">RE98</strain>
    </source>
</reference>
<keyword evidence="1" id="KW-0472">Membrane</keyword>
<feature type="transmembrane region" description="Helical" evidence="1">
    <location>
        <begin position="166"/>
        <end position="191"/>
    </location>
</feature>
<evidence type="ECO:0000256" key="1">
    <source>
        <dbReference type="SAM" id="Phobius"/>
    </source>
</evidence>
<proteinExistence type="predicted"/>
<feature type="transmembrane region" description="Helical" evidence="1">
    <location>
        <begin position="85"/>
        <end position="108"/>
    </location>
</feature>
<dbReference type="Proteomes" id="UP000030081">
    <property type="component" value="Chromosome 1"/>
</dbReference>
<feature type="transmembrane region" description="Helical" evidence="1">
    <location>
        <begin position="17"/>
        <end position="38"/>
    </location>
</feature>